<reference evidence="2" key="1">
    <citation type="submission" date="2017-02" db="EMBL/GenBank/DDBJ databases">
        <title>Comparative genomics and description of representatives of a novel lineage of planctomycetes thriving in anoxic sediments.</title>
        <authorList>
            <person name="Spring S."/>
            <person name="Bunk B."/>
            <person name="Sproer C."/>
        </authorList>
    </citation>
    <scope>NUCLEOTIDE SEQUENCE [LARGE SCALE GENOMIC DNA]</scope>
    <source>
        <strain evidence="2">ST-NAGAB-D1</strain>
    </source>
</reference>
<evidence type="ECO:0000313" key="2">
    <source>
        <dbReference type="Proteomes" id="UP000189674"/>
    </source>
</evidence>
<accession>A0A1U9NJZ0</accession>
<dbReference type="RefSeq" id="WP_146660872.1">
    <property type="nucleotide sequence ID" value="NZ_CP019791.1"/>
</dbReference>
<keyword evidence="2" id="KW-1185">Reference proteome</keyword>
<name>A0A1U9NJZ0_9BACT</name>
<organism evidence="1 2">
    <name type="scientific">Anaerohalosphaera lusitana</name>
    <dbReference type="NCBI Taxonomy" id="1936003"/>
    <lineage>
        <taxon>Bacteria</taxon>
        <taxon>Pseudomonadati</taxon>
        <taxon>Planctomycetota</taxon>
        <taxon>Phycisphaerae</taxon>
        <taxon>Sedimentisphaerales</taxon>
        <taxon>Anaerohalosphaeraceae</taxon>
        <taxon>Anaerohalosphaera</taxon>
    </lineage>
</organism>
<sequence>MHGDNVCWCGGTWRGASQRPPELGLLGSNDYEGYINENLLDGANEAEVNIFADIWDSDQVYAELYGMRGRFAAMRIEMLARGGMWERESDPNAFDVLVKLEDEVRELFLEKAHEVFALQIIKEGEEPFYGYGGNPGLSLKLAQCGFALVNERDWSGFGFVELIEGVFRHAKQLEGCGESMLGRIGRDVRMLGYDVLRKSIEEGRLSAEQSGRIARVLEDSWPSAEDVYDCVPVDWAGGLETLGWASSFGKISRKVKIFGGADYDVIRSAVDPGEVERELEAYYSAVLKVRGEQFEKGLRELRKLWNGARIPLRGKQPFPKCLFCNYAEVMGQVEDALEEHAVLSVALGVRGYYEENGRLPVNFGELGFKVDGDGKGFAKKVRFEVSDSDDCLVLLGEVERTKVSVALASGAE</sequence>
<evidence type="ECO:0000313" key="1">
    <source>
        <dbReference type="EMBL" id="AQT68135.1"/>
    </source>
</evidence>
<protein>
    <submittedName>
        <fullName evidence="1">Uncharacterized protein</fullName>
    </submittedName>
</protein>
<dbReference type="AlphaFoldDB" id="A0A1U9NJZ0"/>
<proteinExistence type="predicted"/>
<dbReference type="KEGG" id="alus:STSP2_01290"/>
<dbReference type="EMBL" id="CP019791">
    <property type="protein sequence ID" value="AQT68135.1"/>
    <property type="molecule type" value="Genomic_DNA"/>
</dbReference>
<dbReference type="Proteomes" id="UP000189674">
    <property type="component" value="Chromosome"/>
</dbReference>
<gene>
    <name evidence="1" type="ORF">STSP2_01290</name>
</gene>